<evidence type="ECO:0000313" key="1">
    <source>
        <dbReference type="EMBL" id="GAI04992.1"/>
    </source>
</evidence>
<comment type="caution">
    <text evidence="1">The sequence shown here is derived from an EMBL/GenBank/DDBJ whole genome shotgun (WGS) entry which is preliminary data.</text>
</comment>
<dbReference type="EMBL" id="BARV01004608">
    <property type="protein sequence ID" value="GAI04992.1"/>
    <property type="molecule type" value="Genomic_DNA"/>
</dbReference>
<feature type="non-terminal residue" evidence="1">
    <location>
        <position position="1"/>
    </location>
</feature>
<sequence length="31" mass="3443">IGQMGIGVWMENKNAYVGDPATLSVKTNRYE</sequence>
<gene>
    <name evidence="1" type="ORF">S06H3_10100</name>
</gene>
<proteinExistence type="predicted"/>
<dbReference type="AlphaFoldDB" id="X1KDB5"/>
<organism evidence="1">
    <name type="scientific">marine sediment metagenome</name>
    <dbReference type="NCBI Taxonomy" id="412755"/>
    <lineage>
        <taxon>unclassified sequences</taxon>
        <taxon>metagenomes</taxon>
        <taxon>ecological metagenomes</taxon>
    </lineage>
</organism>
<reference evidence="1" key="1">
    <citation type="journal article" date="2014" name="Front. Microbiol.">
        <title>High frequency of phylogenetically diverse reductive dehalogenase-homologous genes in deep subseafloor sedimentary metagenomes.</title>
        <authorList>
            <person name="Kawai M."/>
            <person name="Futagami T."/>
            <person name="Toyoda A."/>
            <person name="Takaki Y."/>
            <person name="Nishi S."/>
            <person name="Hori S."/>
            <person name="Arai W."/>
            <person name="Tsubouchi T."/>
            <person name="Morono Y."/>
            <person name="Uchiyama I."/>
            <person name="Ito T."/>
            <person name="Fujiyama A."/>
            <person name="Inagaki F."/>
            <person name="Takami H."/>
        </authorList>
    </citation>
    <scope>NUCLEOTIDE SEQUENCE</scope>
    <source>
        <strain evidence="1">Expedition CK06-06</strain>
    </source>
</reference>
<accession>X1KDB5</accession>
<name>X1KDB5_9ZZZZ</name>
<protein>
    <submittedName>
        <fullName evidence="1">Uncharacterized protein</fullName>
    </submittedName>
</protein>